<dbReference type="PANTHER" id="PTHR22916">
    <property type="entry name" value="GLYCOSYLTRANSFERASE"/>
    <property type="match status" value="1"/>
</dbReference>
<name>A0A1B9E5K9_9FLAO</name>
<accession>A0A1B9E5K9</accession>
<dbReference type="PANTHER" id="PTHR22916:SF3">
    <property type="entry name" value="UDP-GLCNAC:BETAGAL BETA-1,3-N-ACETYLGLUCOSAMINYLTRANSFERASE-LIKE PROTEIN 1"/>
    <property type="match status" value="1"/>
</dbReference>
<organism evidence="2 3">
    <name type="scientific">Flavobacterium crassostreae</name>
    <dbReference type="NCBI Taxonomy" id="1763534"/>
    <lineage>
        <taxon>Bacteria</taxon>
        <taxon>Pseudomonadati</taxon>
        <taxon>Bacteroidota</taxon>
        <taxon>Flavobacteriia</taxon>
        <taxon>Flavobacteriales</taxon>
        <taxon>Flavobacteriaceae</taxon>
        <taxon>Flavobacterium</taxon>
    </lineage>
</organism>
<protein>
    <recommendedName>
        <fullName evidence="1">Glycosyltransferase 2-like domain-containing protein</fullName>
    </recommendedName>
</protein>
<reference evidence="2 3" key="1">
    <citation type="submission" date="2016-03" db="EMBL/GenBank/DDBJ databases">
        <authorList>
            <person name="Ploux O."/>
        </authorList>
    </citation>
    <scope>NUCLEOTIDE SEQUENCE [LARGE SCALE GENOMIC DNA]</scope>
    <source>
        <strain evidence="2 3">LPB0076</strain>
    </source>
</reference>
<evidence type="ECO:0000313" key="2">
    <source>
        <dbReference type="EMBL" id="OCB77213.1"/>
    </source>
</evidence>
<gene>
    <name evidence="2" type="ORF">LPBF_04220</name>
</gene>
<dbReference type="Proteomes" id="UP000093510">
    <property type="component" value="Unassembled WGS sequence"/>
</dbReference>
<keyword evidence="3" id="KW-1185">Reference proteome</keyword>
<dbReference type="EMBL" id="LVEP01000017">
    <property type="protein sequence ID" value="OCB77213.1"/>
    <property type="molecule type" value="Genomic_DNA"/>
</dbReference>
<dbReference type="Pfam" id="PF00535">
    <property type="entry name" value="Glycos_transf_2"/>
    <property type="match status" value="1"/>
</dbReference>
<evidence type="ECO:0000313" key="3">
    <source>
        <dbReference type="Proteomes" id="UP000093510"/>
    </source>
</evidence>
<sequence length="268" mass="31649">MLKKSIDCNIIVLMSHYNDNDRLIKCLSSFKEEIPVDILIIDDGSNEKPIAEELQVYFKVGRLTVVQMKQNSGCGKARNHGLEIISKLDYKYIGTMDSDDLNKENRFTKQYQYLENHSEVKLLGSWCDCIDENGNFLFTQKYPVKYNTIKNKMYLNSMVAHPTMLFHKSILETVGFFSEKYQIAEDYAFVFKVSTYFKIENYPEALIFYTINNKSNSSVFRKRQVKDRIKIIYNNFYFGFYPIYGLVRNIPLLFMPRNFLTFIKKLIR</sequence>
<dbReference type="SUPFAM" id="SSF53448">
    <property type="entry name" value="Nucleotide-diphospho-sugar transferases"/>
    <property type="match status" value="1"/>
</dbReference>
<dbReference type="GO" id="GO:0016758">
    <property type="term" value="F:hexosyltransferase activity"/>
    <property type="evidence" value="ECO:0007669"/>
    <property type="project" value="UniProtKB-ARBA"/>
</dbReference>
<dbReference type="RefSeq" id="WP_066332878.1">
    <property type="nucleotide sequence ID" value="NZ_CP017688.1"/>
</dbReference>
<dbReference type="STRING" id="1763534.GCA_001831475_00685"/>
<feature type="domain" description="Glycosyltransferase 2-like" evidence="1">
    <location>
        <begin position="12"/>
        <end position="174"/>
    </location>
</feature>
<dbReference type="AlphaFoldDB" id="A0A1B9E5K9"/>
<dbReference type="OrthoDB" id="9815829at2"/>
<dbReference type="InterPro" id="IPR001173">
    <property type="entry name" value="Glyco_trans_2-like"/>
</dbReference>
<dbReference type="Gene3D" id="3.90.550.10">
    <property type="entry name" value="Spore Coat Polysaccharide Biosynthesis Protein SpsA, Chain A"/>
    <property type="match status" value="1"/>
</dbReference>
<comment type="caution">
    <text evidence="2">The sequence shown here is derived from an EMBL/GenBank/DDBJ whole genome shotgun (WGS) entry which is preliminary data.</text>
</comment>
<evidence type="ECO:0000259" key="1">
    <source>
        <dbReference type="Pfam" id="PF00535"/>
    </source>
</evidence>
<proteinExistence type="predicted"/>
<dbReference type="InterPro" id="IPR029044">
    <property type="entry name" value="Nucleotide-diphossugar_trans"/>
</dbReference>